<evidence type="ECO:0000256" key="1">
    <source>
        <dbReference type="ARBA" id="ARBA00023125"/>
    </source>
</evidence>
<dbReference type="Pfam" id="PF00436">
    <property type="entry name" value="SSB"/>
    <property type="match status" value="1"/>
</dbReference>
<feature type="region of interest" description="Disordered" evidence="3">
    <location>
        <begin position="108"/>
        <end position="139"/>
    </location>
</feature>
<dbReference type="NCBIfam" id="TIGR00621">
    <property type="entry name" value="ssb"/>
    <property type="match status" value="1"/>
</dbReference>
<accession>A0A8S5LVY9</accession>
<dbReference type="CDD" id="cd04496">
    <property type="entry name" value="SSB_OBF"/>
    <property type="match status" value="1"/>
</dbReference>
<dbReference type="SUPFAM" id="SSF50249">
    <property type="entry name" value="Nucleic acid-binding proteins"/>
    <property type="match status" value="1"/>
</dbReference>
<dbReference type="InterPro" id="IPR011344">
    <property type="entry name" value="ssDNA-bd"/>
</dbReference>
<dbReference type="InterPro" id="IPR000424">
    <property type="entry name" value="Primosome_PriB/ssb"/>
</dbReference>
<proteinExistence type="inferred from homology"/>
<dbReference type="InterPro" id="IPR012340">
    <property type="entry name" value="NA-bd_OB-fold"/>
</dbReference>
<feature type="compositionally biased region" description="Acidic residues" evidence="3">
    <location>
        <begin position="130"/>
        <end position="139"/>
    </location>
</feature>
<reference evidence="4" key="1">
    <citation type="journal article" date="2021" name="Proc. Natl. Acad. Sci. U.S.A.">
        <title>A Catalog of Tens of Thousands of Viruses from Human Metagenomes Reveals Hidden Associations with Chronic Diseases.</title>
        <authorList>
            <person name="Tisza M.J."/>
            <person name="Buck C.B."/>
        </authorList>
    </citation>
    <scope>NUCLEOTIDE SEQUENCE</scope>
    <source>
        <strain evidence="4">CtplG2</strain>
    </source>
</reference>
<dbReference type="EMBL" id="BK014753">
    <property type="protein sequence ID" value="DAD74140.1"/>
    <property type="molecule type" value="Genomic_DNA"/>
</dbReference>
<sequence length="139" mass="15836">MKKLNSIIIHGRLTRDPETKFYDGDKSVCKISVAVDRSFKDKDGKPVTDFFNCTCFGKRAETIDRYFKRGAGIIIQGEMQNNRYEKDGIMRDGWQIKIDKFDFDYSSKKDGTQSVPSDGNAPVGFTPVDETTDDEELPF</sequence>
<dbReference type="PROSITE" id="PS50935">
    <property type="entry name" value="SSB"/>
    <property type="match status" value="1"/>
</dbReference>
<dbReference type="Gene3D" id="2.40.50.140">
    <property type="entry name" value="Nucleic acid-binding proteins"/>
    <property type="match status" value="1"/>
</dbReference>
<evidence type="ECO:0000313" key="4">
    <source>
        <dbReference type="EMBL" id="DAD74140.1"/>
    </source>
</evidence>
<dbReference type="GO" id="GO:0006260">
    <property type="term" value="P:DNA replication"/>
    <property type="evidence" value="ECO:0007669"/>
    <property type="project" value="InterPro"/>
</dbReference>
<evidence type="ECO:0000256" key="3">
    <source>
        <dbReference type="SAM" id="MobiDB-lite"/>
    </source>
</evidence>
<organism evidence="4">
    <name type="scientific">Myoviridae sp. ctplG2</name>
    <dbReference type="NCBI Taxonomy" id="2826700"/>
    <lineage>
        <taxon>Viruses</taxon>
        <taxon>Duplodnaviria</taxon>
        <taxon>Heunggongvirae</taxon>
        <taxon>Uroviricota</taxon>
        <taxon>Caudoviricetes</taxon>
    </lineage>
</organism>
<name>A0A8S5LVY9_9CAUD</name>
<protein>
    <recommendedName>
        <fullName evidence="2">Single-stranded DNA-binding protein</fullName>
    </recommendedName>
</protein>
<dbReference type="HAMAP" id="MF_00984">
    <property type="entry name" value="SSB"/>
    <property type="match status" value="1"/>
</dbReference>
<evidence type="ECO:0000256" key="2">
    <source>
        <dbReference type="PIRNR" id="PIRNR002070"/>
    </source>
</evidence>
<keyword evidence="1 2" id="KW-0238">DNA-binding</keyword>
<dbReference type="GO" id="GO:0003697">
    <property type="term" value="F:single-stranded DNA binding"/>
    <property type="evidence" value="ECO:0007669"/>
    <property type="project" value="InterPro"/>
</dbReference>
<dbReference type="PIRSF" id="PIRSF002070">
    <property type="entry name" value="SSB"/>
    <property type="match status" value="1"/>
</dbReference>